<dbReference type="GO" id="GO:0051301">
    <property type="term" value="P:cell division"/>
    <property type="evidence" value="ECO:0007669"/>
    <property type="project" value="UniProtKB-KW"/>
</dbReference>
<dbReference type="GO" id="GO:0005737">
    <property type="term" value="C:cytoplasm"/>
    <property type="evidence" value="ECO:0007669"/>
    <property type="project" value="UniProtKB-SubCell"/>
</dbReference>
<organism evidence="6 7">
    <name type="scientific">Facklamia miroungae</name>
    <dbReference type="NCBI Taxonomy" id="120956"/>
    <lineage>
        <taxon>Bacteria</taxon>
        <taxon>Bacillati</taxon>
        <taxon>Bacillota</taxon>
        <taxon>Bacilli</taxon>
        <taxon>Lactobacillales</taxon>
        <taxon>Aerococcaceae</taxon>
        <taxon>Facklamia</taxon>
    </lineage>
</organism>
<evidence type="ECO:0000313" key="6">
    <source>
        <dbReference type="EMBL" id="SDF87225.1"/>
    </source>
</evidence>
<evidence type="ECO:0000256" key="2">
    <source>
        <dbReference type="ARBA" id="ARBA00022618"/>
    </source>
</evidence>
<accession>A0A1G7PLJ5</accession>
<dbReference type="InterPro" id="IPR005234">
    <property type="entry name" value="ScpB_csome_segregation"/>
</dbReference>
<keyword evidence="1 5" id="KW-0963">Cytoplasm</keyword>
<dbReference type="SUPFAM" id="SSF46785">
    <property type="entry name" value="Winged helix' DNA-binding domain"/>
    <property type="match status" value="2"/>
</dbReference>
<dbReference type="AlphaFoldDB" id="A0A1G7PLJ5"/>
<dbReference type="PIRSF" id="PIRSF019345">
    <property type="entry name" value="ScpB"/>
    <property type="match status" value="1"/>
</dbReference>
<dbReference type="GO" id="GO:0051304">
    <property type="term" value="P:chromosome separation"/>
    <property type="evidence" value="ECO:0007669"/>
    <property type="project" value="InterPro"/>
</dbReference>
<dbReference type="HAMAP" id="MF_01804">
    <property type="entry name" value="ScpB"/>
    <property type="match status" value="1"/>
</dbReference>
<keyword evidence="4 5" id="KW-0131">Cell cycle</keyword>
<comment type="similarity">
    <text evidence="5">Belongs to the ScpB family.</text>
</comment>
<comment type="subcellular location">
    <subcellularLocation>
        <location evidence="5">Cytoplasm</location>
    </subcellularLocation>
    <text evidence="5">Associated with two foci at the outer edges of the nucleoid region in young cells, and at four foci within both cell halves in older cells.</text>
</comment>
<dbReference type="NCBIfam" id="TIGR00281">
    <property type="entry name" value="SMC-Scp complex subunit ScpB"/>
    <property type="match status" value="1"/>
</dbReference>
<dbReference type="EMBL" id="FNCK01000001">
    <property type="protein sequence ID" value="SDF87225.1"/>
    <property type="molecule type" value="Genomic_DNA"/>
</dbReference>
<keyword evidence="3 5" id="KW-0159">Chromosome partition</keyword>
<dbReference type="InterPro" id="IPR036390">
    <property type="entry name" value="WH_DNA-bd_sf"/>
</dbReference>
<name>A0A1G7PLJ5_9LACT</name>
<dbReference type="STRING" id="120956.SAMN05421791_101302"/>
<dbReference type="RefSeq" id="WP_245694786.1">
    <property type="nucleotide sequence ID" value="NZ_FNCK01000001.1"/>
</dbReference>
<keyword evidence="7" id="KW-1185">Reference proteome</keyword>
<evidence type="ECO:0000256" key="5">
    <source>
        <dbReference type="HAMAP-Rule" id="MF_01804"/>
    </source>
</evidence>
<gene>
    <name evidence="5" type="primary">scpB</name>
    <name evidence="6" type="ORF">SAMN05421791_101302</name>
</gene>
<sequence length="193" mass="21734">MLRKLAGIIFVAGEEGVTLTELSNLLNLSRTELMTLIEELKQGLKDHPLSPIHLVQFGDRFLYVTQADLEPLIESFAQSPLQQKLSRPAIETLAIVAYRQPITRMTIDEIRGVSSQAMLQKLVSRDLVKEVGKLEAPGRPILYGVTDYFLNYFALSSLEDLPPIEDLALNSQTASEELFSLKKWEVNLFDSEE</sequence>
<dbReference type="GO" id="GO:0006260">
    <property type="term" value="P:DNA replication"/>
    <property type="evidence" value="ECO:0007669"/>
    <property type="project" value="UniProtKB-UniRule"/>
</dbReference>
<evidence type="ECO:0000256" key="1">
    <source>
        <dbReference type="ARBA" id="ARBA00022490"/>
    </source>
</evidence>
<comment type="function">
    <text evidence="5">Participates in chromosomal partition during cell division. May act via the formation of a condensin-like complex containing Smc and ScpA that pull DNA away from mid-cell into both cell halves.</text>
</comment>
<proteinExistence type="inferred from homology"/>
<dbReference type="Gene3D" id="1.10.10.10">
    <property type="entry name" value="Winged helix-like DNA-binding domain superfamily/Winged helix DNA-binding domain"/>
    <property type="match status" value="2"/>
</dbReference>
<evidence type="ECO:0000313" key="7">
    <source>
        <dbReference type="Proteomes" id="UP000199708"/>
    </source>
</evidence>
<protein>
    <recommendedName>
        <fullName evidence="5">Segregation and condensation protein B</fullName>
    </recommendedName>
</protein>
<dbReference type="Pfam" id="PF04079">
    <property type="entry name" value="SMC_ScpB"/>
    <property type="match status" value="1"/>
</dbReference>
<reference evidence="6 7" key="1">
    <citation type="submission" date="2016-10" db="EMBL/GenBank/DDBJ databases">
        <authorList>
            <person name="de Groot N.N."/>
        </authorList>
    </citation>
    <scope>NUCLEOTIDE SEQUENCE [LARGE SCALE GENOMIC DNA]</scope>
    <source>
        <strain evidence="6 7">ATCC BAA-466</strain>
    </source>
</reference>
<dbReference type="InterPro" id="IPR036388">
    <property type="entry name" value="WH-like_DNA-bd_sf"/>
</dbReference>
<evidence type="ECO:0000256" key="4">
    <source>
        <dbReference type="ARBA" id="ARBA00023306"/>
    </source>
</evidence>
<comment type="subunit">
    <text evidence="5">Homodimer. Homodimerization may be required to stabilize the binding of ScpA to the Smc head domains. Component of a cohesin-like complex composed of ScpA, ScpB and the Smc homodimer, in which ScpA and ScpB bind to the head domain of Smc. The presence of the three proteins is required for the association of the complex with DNA.</text>
</comment>
<keyword evidence="2 5" id="KW-0132">Cell division</keyword>
<dbReference type="PANTHER" id="PTHR34298:SF2">
    <property type="entry name" value="SEGREGATION AND CONDENSATION PROTEIN B"/>
    <property type="match status" value="1"/>
</dbReference>
<dbReference type="Proteomes" id="UP000199708">
    <property type="component" value="Unassembled WGS sequence"/>
</dbReference>
<evidence type="ECO:0000256" key="3">
    <source>
        <dbReference type="ARBA" id="ARBA00022829"/>
    </source>
</evidence>
<dbReference type="PANTHER" id="PTHR34298">
    <property type="entry name" value="SEGREGATION AND CONDENSATION PROTEIN B"/>
    <property type="match status" value="1"/>
</dbReference>